<proteinExistence type="predicted"/>
<gene>
    <name evidence="2" type="ORF">GSTENG00027895001</name>
</gene>
<sequence>MAPSLAGGWIRPSQLNWMKDMAPSLAGGWIRPRLLRGWAELFELVQTDATACGDSLCVGEKDALTVSATVTTLAGERLLQQSGLLLMSWCAPPLRQLFAVGLQRNSEEERQSPGAGKMVCRGITGSTWGGWRAGGRGRNPEKPLNPAEFLSSSAAPLGDVRSLWRERGKTGTVRNKAPNSHDMFS</sequence>
<reference evidence="2" key="2">
    <citation type="submission" date="2004-02" db="EMBL/GenBank/DDBJ databases">
        <authorList>
            <consortium name="Genoscope"/>
            <consortium name="Whitehead Institute Centre for Genome Research"/>
        </authorList>
    </citation>
    <scope>NUCLEOTIDE SEQUENCE</scope>
</reference>
<dbReference type="KEGG" id="tng:GSTEN00027895G001"/>
<name>Q4RWE8_TETNG</name>
<reference evidence="2" key="1">
    <citation type="journal article" date="2004" name="Nature">
        <title>Genome duplication in the teleost fish Tetraodon nigroviridis reveals the early vertebrate proto-karyotype.</title>
        <authorList>
            <person name="Jaillon O."/>
            <person name="Aury J.-M."/>
            <person name="Brunet F."/>
            <person name="Petit J.-L."/>
            <person name="Stange-Thomann N."/>
            <person name="Mauceli E."/>
            <person name="Bouneau L."/>
            <person name="Fischer C."/>
            <person name="Ozouf-Costaz C."/>
            <person name="Bernot A."/>
            <person name="Nicaud S."/>
            <person name="Jaffe D."/>
            <person name="Fisher S."/>
            <person name="Lutfalla G."/>
            <person name="Dossat C."/>
            <person name="Segurens B."/>
            <person name="Dasilva C."/>
            <person name="Salanoubat M."/>
            <person name="Levy M."/>
            <person name="Boudet N."/>
            <person name="Castellano S."/>
            <person name="Anthouard V."/>
            <person name="Jubin C."/>
            <person name="Castelli V."/>
            <person name="Katinka M."/>
            <person name="Vacherie B."/>
            <person name="Biemont C."/>
            <person name="Skalli Z."/>
            <person name="Cattolico L."/>
            <person name="Poulain J."/>
            <person name="De Berardinis V."/>
            <person name="Cruaud C."/>
            <person name="Duprat S."/>
            <person name="Brottier P."/>
            <person name="Coutanceau J.-P."/>
            <person name="Gouzy J."/>
            <person name="Parra G."/>
            <person name="Lardier G."/>
            <person name="Chapple C."/>
            <person name="McKernan K.J."/>
            <person name="McEwan P."/>
            <person name="Bosak S."/>
            <person name="Kellis M."/>
            <person name="Volff J.-N."/>
            <person name="Guigo R."/>
            <person name="Zody M.C."/>
            <person name="Mesirov J."/>
            <person name="Lindblad-Toh K."/>
            <person name="Birren B."/>
            <person name="Nusbaum C."/>
            <person name="Kahn D."/>
            <person name="Robinson-Rechavi M."/>
            <person name="Laudet V."/>
            <person name="Schachter V."/>
            <person name="Quetier F."/>
            <person name="Saurin W."/>
            <person name="Scarpelli C."/>
            <person name="Wincker P."/>
            <person name="Lander E.S."/>
            <person name="Weissenbach J."/>
            <person name="Roest Crollius H."/>
        </authorList>
    </citation>
    <scope>NUCLEOTIDE SEQUENCE [LARGE SCALE GENOMIC DNA]</scope>
</reference>
<evidence type="ECO:0000256" key="1">
    <source>
        <dbReference type="SAM" id="MobiDB-lite"/>
    </source>
</evidence>
<protein>
    <submittedName>
        <fullName evidence="2">(spotted green pufferfish) hypothetical protein</fullName>
    </submittedName>
</protein>
<evidence type="ECO:0000313" key="2">
    <source>
        <dbReference type="EMBL" id="CAG07284.1"/>
    </source>
</evidence>
<dbReference type="AlphaFoldDB" id="Q4RWE8"/>
<feature type="region of interest" description="Disordered" evidence="1">
    <location>
        <begin position="130"/>
        <end position="150"/>
    </location>
</feature>
<accession>Q4RWE8</accession>
<comment type="caution">
    <text evidence="2">The sequence shown here is derived from an EMBL/GenBank/DDBJ whole genome shotgun (WGS) entry which is preliminary data.</text>
</comment>
<dbReference type="EMBL" id="CAAE01014990">
    <property type="protein sequence ID" value="CAG07284.1"/>
    <property type="molecule type" value="Genomic_DNA"/>
</dbReference>
<organism evidence="2">
    <name type="scientific">Tetraodon nigroviridis</name>
    <name type="common">Spotted green pufferfish</name>
    <name type="synonym">Chelonodon nigroviridis</name>
    <dbReference type="NCBI Taxonomy" id="99883"/>
    <lineage>
        <taxon>Eukaryota</taxon>
        <taxon>Metazoa</taxon>
        <taxon>Chordata</taxon>
        <taxon>Craniata</taxon>
        <taxon>Vertebrata</taxon>
        <taxon>Euteleostomi</taxon>
        <taxon>Actinopterygii</taxon>
        <taxon>Neopterygii</taxon>
        <taxon>Teleostei</taxon>
        <taxon>Neoteleostei</taxon>
        <taxon>Acanthomorphata</taxon>
        <taxon>Eupercaria</taxon>
        <taxon>Tetraodontiformes</taxon>
        <taxon>Tetradontoidea</taxon>
        <taxon>Tetraodontidae</taxon>
        <taxon>Tetraodon</taxon>
    </lineage>
</organism>
<feature type="region of interest" description="Disordered" evidence="1">
    <location>
        <begin position="165"/>
        <end position="185"/>
    </location>
</feature>